<keyword evidence="2" id="KW-1185">Reference proteome</keyword>
<dbReference type="EMBL" id="JAAIUW010000002">
    <property type="protein sequence ID" value="KAF7842850.1"/>
    <property type="molecule type" value="Genomic_DNA"/>
</dbReference>
<dbReference type="Proteomes" id="UP000634136">
    <property type="component" value="Unassembled WGS sequence"/>
</dbReference>
<sequence length="243" mass="27836">MADALEASSAEAVRRQCANRSPLEQCTIPMIFLTLHVLYVDSQVVLHFLFTCHDCIMRHDRFAPITLHYASKSAATSPVCSCTTTNTHSPQFDSIGLIRHFENSIFNLLVHSRSRLYERFINIHTSFRRNLHEHQSTLLRELFSFLHAHFPFGFVEIALVPDQRDRQIRIIGSLPRVLHPRRQVIERLSPAHVVDEQRRRGCSVIRPPQGSERLLARRVPDLDLDRNVLADLDDSAPEFGADG</sequence>
<evidence type="ECO:0000313" key="1">
    <source>
        <dbReference type="EMBL" id="KAF7842850.1"/>
    </source>
</evidence>
<name>A0A835CJZ0_9FABA</name>
<protein>
    <submittedName>
        <fullName evidence="1">Uncharacterized protein</fullName>
    </submittedName>
</protein>
<reference evidence="1" key="1">
    <citation type="submission" date="2020-09" db="EMBL/GenBank/DDBJ databases">
        <title>Genome-Enabled Discovery of Anthraquinone Biosynthesis in Senna tora.</title>
        <authorList>
            <person name="Kang S.-H."/>
            <person name="Pandey R.P."/>
            <person name="Lee C.-M."/>
            <person name="Sim J.-S."/>
            <person name="Jeong J.-T."/>
            <person name="Choi B.-S."/>
            <person name="Jung M."/>
            <person name="Ginzburg D."/>
            <person name="Zhao K."/>
            <person name="Won S.Y."/>
            <person name="Oh T.-J."/>
            <person name="Yu Y."/>
            <person name="Kim N.-H."/>
            <person name="Lee O.R."/>
            <person name="Lee T.-H."/>
            <person name="Bashyal P."/>
            <person name="Kim T.-S."/>
            <person name="Lee W.-H."/>
            <person name="Kawkins C."/>
            <person name="Kim C.-K."/>
            <person name="Kim J.S."/>
            <person name="Ahn B.O."/>
            <person name="Rhee S.Y."/>
            <person name="Sohng J.K."/>
        </authorList>
    </citation>
    <scope>NUCLEOTIDE SEQUENCE</scope>
    <source>
        <tissue evidence="1">Leaf</tissue>
    </source>
</reference>
<proteinExistence type="predicted"/>
<evidence type="ECO:0000313" key="2">
    <source>
        <dbReference type="Proteomes" id="UP000634136"/>
    </source>
</evidence>
<accession>A0A835CJZ0</accession>
<gene>
    <name evidence="1" type="ORF">G2W53_005148</name>
</gene>
<comment type="caution">
    <text evidence="1">The sequence shown here is derived from an EMBL/GenBank/DDBJ whole genome shotgun (WGS) entry which is preliminary data.</text>
</comment>
<organism evidence="1 2">
    <name type="scientific">Senna tora</name>
    <dbReference type="NCBI Taxonomy" id="362788"/>
    <lineage>
        <taxon>Eukaryota</taxon>
        <taxon>Viridiplantae</taxon>
        <taxon>Streptophyta</taxon>
        <taxon>Embryophyta</taxon>
        <taxon>Tracheophyta</taxon>
        <taxon>Spermatophyta</taxon>
        <taxon>Magnoliopsida</taxon>
        <taxon>eudicotyledons</taxon>
        <taxon>Gunneridae</taxon>
        <taxon>Pentapetalae</taxon>
        <taxon>rosids</taxon>
        <taxon>fabids</taxon>
        <taxon>Fabales</taxon>
        <taxon>Fabaceae</taxon>
        <taxon>Caesalpinioideae</taxon>
        <taxon>Cassia clade</taxon>
        <taxon>Senna</taxon>
    </lineage>
</organism>
<dbReference type="AlphaFoldDB" id="A0A835CJZ0"/>